<comment type="similarity">
    <text evidence="2">Belongs to the CREG family.</text>
</comment>
<dbReference type="CTD" id="42092"/>
<evidence type="ECO:0000313" key="9">
    <source>
        <dbReference type="Proteomes" id="UP000504606"/>
    </source>
</evidence>
<comment type="subcellular location">
    <subcellularLocation>
        <location evidence="1">Secreted</location>
    </subcellularLocation>
</comment>
<name>A0A6J1SU58_FRAOC</name>
<feature type="region of interest" description="Disordered" evidence="6">
    <location>
        <begin position="106"/>
        <end position="125"/>
    </location>
</feature>
<dbReference type="InterPro" id="IPR012349">
    <property type="entry name" value="Split_barrel_FMN-bd"/>
</dbReference>
<keyword evidence="5" id="KW-0325">Glycoprotein</keyword>
<dbReference type="RefSeq" id="XP_026284407.1">
    <property type="nucleotide sequence ID" value="XM_026428622.2"/>
</dbReference>
<dbReference type="GO" id="GO:0012505">
    <property type="term" value="C:endomembrane system"/>
    <property type="evidence" value="ECO:0007669"/>
    <property type="project" value="UniProtKB-ARBA"/>
</dbReference>
<dbReference type="KEGG" id="foc:113210565"/>
<dbReference type="FunFam" id="2.30.110.10:FF:000004">
    <property type="entry name" value="Cellular repressor of E1A-stimulated genes 1"/>
    <property type="match status" value="1"/>
</dbReference>
<sequence length="384" mass="44193">MLHLPSFVGQLSWVPMRPQKMRLALLALVLLALVISNHPIDARHKGEENWKQRYRKWKEAEEQTHHHDVLIGTDEAAAARVQDEHNDVNNDGLSEKELWRQRIEAKKQRQSQWQASDGKQEGRPMSDITAWHEEKWRRKQERHYKTVPHDLQRQKRHQTRELKLEGESSGKFVRKSPPPHTKVAEMARYIVHNSDWAAVAYTSRQPETFGLPMADIFSISDGLVDNSTGVPYMYISPLDTGVQDLAKDSRCSLAMSLAQGNYCKQEGLDPEDPRCAHVFLTGKLKTVKNGTEEFARAEKLFFDRHPKLRNMPKDHRFRFAKLKISNILVQDYFGGPAHIPLAEYFAAKPEEFNPSKTRPVPEVDAELIPGASSSDSEKWLRPIE</sequence>
<feature type="region of interest" description="Disordered" evidence="6">
    <location>
        <begin position="352"/>
        <end position="384"/>
    </location>
</feature>
<keyword evidence="3" id="KW-0964">Secreted</keyword>
<dbReference type="OrthoDB" id="46836at2759"/>
<evidence type="ECO:0000256" key="6">
    <source>
        <dbReference type="SAM" id="MobiDB-lite"/>
    </source>
</evidence>
<dbReference type="InterPro" id="IPR055343">
    <property type="entry name" value="CREG_beta-barrel"/>
</dbReference>
<evidence type="ECO:0000256" key="5">
    <source>
        <dbReference type="ARBA" id="ARBA00023180"/>
    </source>
</evidence>
<accession>A0A6J1SU58</accession>
<dbReference type="AlphaFoldDB" id="A0A6J1SU58"/>
<protein>
    <submittedName>
        <fullName evidence="10">Uncharacterized protein LOC113210565 isoform X1</fullName>
    </submittedName>
</protein>
<feature type="domain" description="CREG-like beta-barrel" evidence="8">
    <location>
        <begin position="178"/>
        <end position="345"/>
    </location>
</feature>
<evidence type="ECO:0000256" key="2">
    <source>
        <dbReference type="ARBA" id="ARBA00009230"/>
    </source>
</evidence>
<evidence type="ECO:0000256" key="1">
    <source>
        <dbReference type="ARBA" id="ARBA00004613"/>
    </source>
</evidence>
<dbReference type="SUPFAM" id="SSF50475">
    <property type="entry name" value="FMN-binding split barrel"/>
    <property type="match status" value="1"/>
</dbReference>
<dbReference type="Pfam" id="PF13883">
    <property type="entry name" value="CREG_beta-barrel"/>
    <property type="match status" value="1"/>
</dbReference>
<evidence type="ECO:0000313" key="10">
    <source>
        <dbReference type="RefSeq" id="XP_026284407.1"/>
    </source>
</evidence>
<proteinExistence type="inferred from homology"/>
<dbReference type="Proteomes" id="UP000504606">
    <property type="component" value="Unplaced"/>
</dbReference>
<dbReference type="PANTHER" id="PTHR13343:SF17">
    <property type="entry name" value="CELLULAR REPRESSOR OF E1A-STIMULATED GENES, ISOFORM A"/>
    <property type="match status" value="1"/>
</dbReference>
<dbReference type="GeneID" id="113210565"/>
<evidence type="ECO:0000259" key="8">
    <source>
        <dbReference type="Pfam" id="PF13883"/>
    </source>
</evidence>
<evidence type="ECO:0000256" key="4">
    <source>
        <dbReference type="ARBA" id="ARBA00022729"/>
    </source>
</evidence>
<dbReference type="GO" id="GO:0005615">
    <property type="term" value="C:extracellular space"/>
    <property type="evidence" value="ECO:0007669"/>
    <property type="project" value="TreeGrafter"/>
</dbReference>
<keyword evidence="9" id="KW-1185">Reference proteome</keyword>
<organism evidence="9 10">
    <name type="scientific">Frankliniella occidentalis</name>
    <name type="common">Western flower thrips</name>
    <name type="synonym">Euthrips occidentalis</name>
    <dbReference type="NCBI Taxonomy" id="133901"/>
    <lineage>
        <taxon>Eukaryota</taxon>
        <taxon>Metazoa</taxon>
        <taxon>Ecdysozoa</taxon>
        <taxon>Arthropoda</taxon>
        <taxon>Hexapoda</taxon>
        <taxon>Insecta</taxon>
        <taxon>Pterygota</taxon>
        <taxon>Neoptera</taxon>
        <taxon>Paraneoptera</taxon>
        <taxon>Thysanoptera</taxon>
        <taxon>Terebrantia</taxon>
        <taxon>Thripoidea</taxon>
        <taxon>Thripidae</taxon>
        <taxon>Frankliniella</taxon>
    </lineage>
</organism>
<feature type="signal peptide" evidence="7">
    <location>
        <begin position="1"/>
        <end position="42"/>
    </location>
</feature>
<dbReference type="PANTHER" id="PTHR13343">
    <property type="entry name" value="CREG1 PROTEIN"/>
    <property type="match status" value="1"/>
</dbReference>
<reference evidence="10" key="1">
    <citation type="submission" date="2025-08" db="UniProtKB">
        <authorList>
            <consortium name="RefSeq"/>
        </authorList>
    </citation>
    <scope>IDENTIFICATION</scope>
    <source>
        <tissue evidence="10">Whole organism</tissue>
    </source>
</reference>
<dbReference type="GO" id="GO:0005737">
    <property type="term" value="C:cytoplasm"/>
    <property type="evidence" value="ECO:0007669"/>
    <property type="project" value="UniProtKB-ARBA"/>
</dbReference>
<keyword evidence="4 7" id="KW-0732">Signal</keyword>
<feature type="chain" id="PRO_5026846960" evidence="7">
    <location>
        <begin position="43"/>
        <end position="384"/>
    </location>
</feature>
<evidence type="ECO:0000256" key="3">
    <source>
        <dbReference type="ARBA" id="ARBA00022525"/>
    </source>
</evidence>
<dbReference type="Gene3D" id="2.30.110.10">
    <property type="entry name" value="Electron Transport, Fmn-binding Protein, Chain A"/>
    <property type="match status" value="1"/>
</dbReference>
<gene>
    <name evidence="10" type="primary">LOC113210565</name>
</gene>
<feature type="compositionally biased region" description="Basic and acidic residues" evidence="6">
    <location>
        <begin position="375"/>
        <end position="384"/>
    </location>
</feature>
<evidence type="ECO:0000256" key="7">
    <source>
        <dbReference type="SAM" id="SignalP"/>
    </source>
</evidence>